<accession>A0ABM8Q9F5</accession>
<sequence>MNNNFIKEISCNFEFGGNSTLELNFKNNIYIIEQNLYNYTIKKNGEVVFDQKFNIEANKDILNINFLDKDFQNAIIAYCNNTIDAKSFITGSDFVFRDLSSIFKKLKTEKLKENLLKHKMIIDKIDIYSTYSDESRAIAVALAFFRDEKTQKSTADIAIELNLLYPNLFMPITEQDIHHIKTLDYISKQNGDTINYNQAMTRHDIAKKLNNIIDLKSYDEEMGYKYFADAQDSNTSIETNIDNKIKTRKRS</sequence>
<comment type="caution">
    <text evidence="1">The sequence shown here is derived from an EMBL/GenBank/DDBJ whole genome shotgun (WGS) entry which is preliminary data.</text>
</comment>
<gene>
    <name evidence="1" type="ORF">LMG7974_01571</name>
</gene>
<protein>
    <submittedName>
        <fullName evidence="1">Uncharacterized protein</fullName>
    </submittedName>
</protein>
<proteinExistence type="predicted"/>
<name>A0ABM8Q9F5_9BACT</name>
<organism evidence="1 2">
    <name type="scientific">Campylobacter majalis</name>
    <dbReference type="NCBI Taxonomy" id="2790656"/>
    <lineage>
        <taxon>Bacteria</taxon>
        <taxon>Pseudomonadati</taxon>
        <taxon>Campylobacterota</taxon>
        <taxon>Epsilonproteobacteria</taxon>
        <taxon>Campylobacterales</taxon>
        <taxon>Campylobacteraceae</taxon>
        <taxon>Campylobacter</taxon>
    </lineage>
</organism>
<evidence type="ECO:0000313" key="1">
    <source>
        <dbReference type="EMBL" id="CAD7289494.1"/>
    </source>
</evidence>
<evidence type="ECO:0000313" key="2">
    <source>
        <dbReference type="Proteomes" id="UP000789803"/>
    </source>
</evidence>
<dbReference type="EMBL" id="CAJHOF010000017">
    <property type="protein sequence ID" value="CAD7289494.1"/>
    <property type="molecule type" value="Genomic_DNA"/>
</dbReference>
<dbReference type="RefSeq" id="WP_229933351.1">
    <property type="nucleotide sequence ID" value="NZ_CAJHOF010000017.1"/>
</dbReference>
<reference evidence="1 2" key="1">
    <citation type="submission" date="2020-11" db="EMBL/GenBank/DDBJ databases">
        <authorList>
            <person name="Peeters C."/>
        </authorList>
    </citation>
    <scope>NUCLEOTIDE SEQUENCE [LARGE SCALE GENOMIC DNA]</scope>
    <source>
        <strain evidence="1 2">LMG 7974</strain>
    </source>
</reference>
<dbReference type="Proteomes" id="UP000789803">
    <property type="component" value="Unassembled WGS sequence"/>
</dbReference>
<keyword evidence="2" id="KW-1185">Reference proteome</keyword>